<gene>
    <name evidence="1" type="ORF">UFOPK3268_01567</name>
</gene>
<name>A0A6J7C4F9_9ZZZZ</name>
<proteinExistence type="predicted"/>
<evidence type="ECO:0000313" key="1">
    <source>
        <dbReference type="EMBL" id="CAB4852235.1"/>
    </source>
</evidence>
<dbReference type="AlphaFoldDB" id="A0A6J7C4F9"/>
<sequence>MTVTVDGPGTWRVGDGSAVEFIDAQAEWAPFAREVLIETAKKYHGFVTYKDLAEQVQLRSGVRTRSQMRNWLGSVLVIVADEGSLKGEPALTALCVRTDETAGEGFAHVVALTGAEPSVDLEPLAATERMSCYRLFGAEIPTGGGHPALTPRVASARKRAAAAIVRPVVVCAICNMQVPASGVCENSH</sequence>
<accession>A0A6J7C4F9</accession>
<dbReference type="EMBL" id="CAFBIZ010000245">
    <property type="protein sequence ID" value="CAB4852235.1"/>
    <property type="molecule type" value="Genomic_DNA"/>
</dbReference>
<organism evidence="1">
    <name type="scientific">freshwater metagenome</name>
    <dbReference type="NCBI Taxonomy" id="449393"/>
    <lineage>
        <taxon>unclassified sequences</taxon>
        <taxon>metagenomes</taxon>
        <taxon>ecological metagenomes</taxon>
    </lineage>
</organism>
<protein>
    <submittedName>
        <fullName evidence="1">Unannotated protein</fullName>
    </submittedName>
</protein>
<reference evidence="1" key="1">
    <citation type="submission" date="2020-05" db="EMBL/GenBank/DDBJ databases">
        <authorList>
            <person name="Chiriac C."/>
            <person name="Salcher M."/>
            <person name="Ghai R."/>
            <person name="Kavagutti S V."/>
        </authorList>
    </citation>
    <scope>NUCLEOTIDE SEQUENCE</scope>
</reference>